<name>A0A5C6IWN8_9ACTN</name>
<dbReference type="EMBL" id="VOGW01000180">
    <property type="protein sequence ID" value="TWV33476.1"/>
    <property type="molecule type" value="Genomic_DNA"/>
</dbReference>
<feature type="region of interest" description="Disordered" evidence="1">
    <location>
        <begin position="1"/>
        <end position="25"/>
    </location>
</feature>
<dbReference type="Proteomes" id="UP000320481">
    <property type="component" value="Unassembled WGS sequence"/>
</dbReference>
<feature type="domain" description="DUF4097" evidence="2">
    <location>
        <begin position="140"/>
        <end position="273"/>
    </location>
</feature>
<sequence length="277" mass="28638">MTSSWIGQSSQSRPNSGRTSRRGGRAARVAGALLPLLVLTACGHGGDRALPGTVHGERGGRFEKAALADGSRLLITTQGGVRVVGTDDDHVAVDDRTFARWTGDGRTHTLDLPCDEADGRAGDNCGGMPLVRVPSGVTLTVRARDAGIDVSQVRGELSLSTVNGDVTVQDSGTNRGRLHLVTRNGSIRATGLAARGVGAETVDGDVDLLCATSPDTLDGVTRNGSVRVTLPADAPPYATDAGTTNGRSTVDVPAAAGDHRHRLTLRTVNGDTEVHRG</sequence>
<feature type="compositionally biased region" description="Polar residues" evidence="1">
    <location>
        <begin position="1"/>
        <end position="15"/>
    </location>
</feature>
<dbReference type="AlphaFoldDB" id="A0A5C6IWN8"/>
<evidence type="ECO:0000313" key="3">
    <source>
        <dbReference type="EMBL" id="TWV33476.1"/>
    </source>
</evidence>
<accession>A0A5C6IWN8</accession>
<proteinExistence type="predicted"/>
<comment type="caution">
    <text evidence="3">The sequence shown here is derived from an EMBL/GenBank/DDBJ whole genome shotgun (WGS) entry which is preliminary data.</text>
</comment>
<protein>
    <submittedName>
        <fullName evidence="3">DUF4097 family beta strand repeat protein</fullName>
    </submittedName>
</protein>
<dbReference type="RefSeq" id="WP_146468246.1">
    <property type="nucleotide sequence ID" value="NZ_VOGW01000180.1"/>
</dbReference>
<gene>
    <name evidence="3" type="ORF">FRZ03_30080</name>
</gene>
<keyword evidence="4" id="KW-1185">Reference proteome</keyword>
<dbReference type="Pfam" id="PF13349">
    <property type="entry name" value="DUF4097"/>
    <property type="match status" value="1"/>
</dbReference>
<evidence type="ECO:0000256" key="1">
    <source>
        <dbReference type="SAM" id="MobiDB-lite"/>
    </source>
</evidence>
<evidence type="ECO:0000313" key="4">
    <source>
        <dbReference type="Proteomes" id="UP000320481"/>
    </source>
</evidence>
<reference evidence="3" key="1">
    <citation type="journal article" date="2019" name="Microbiol. Resour. Announc.">
        <title>Draft Genomic Sequences of Streptomyces misionensis and Streptomyces albidoflavus, bacteria applied for phytopathogen biocontrol.</title>
        <authorList>
            <person name="Pylro V."/>
            <person name="Dias A."/>
            <person name="Andreote F."/>
            <person name="Varani A."/>
            <person name="Andreote C."/>
            <person name="Bernardo E."/>
            <person name="Martins T."/>
        </authorList>
    </citation>
    <scope>NUCLEOTIDE SEQUENCE [LARGE SCALE GENOMIC DNA]</scope>
    <source>
        <strain evidence="3">66</strain>
    </source>
</reference>
<organism evidence="3 4">
    <name type="scientific">Streptomyces misionensis</name>
    <dbReference type="NCBI Taxonomy" id="67331"/>
    <lineage>
        <taxon>Bacteria</taxon>
        <taxon>Bacillati</taxon>
        <taxon>Actinomycetota</taxon>
        <taxon>Actinomycetes</taxon>
        <taxon>Kitasatosporales</taxon>
        <taxon>Streptomycetaceae</taxon>
        <taxon>Streptomyces</taxon>
    </lineage>
</organism>
<dbReference type="InterPro" id="IPR025164">
    <property type="entry name" value="Toastrack_DUF4097"/>
</dbReference>
<evidence type="ECO:0000259" key="2">
    <source>
        <dbReference type="Pfam" id="PF13349"/>
    </source>
</evidence>